<dbReference type="OrthoDB" id="7605462at2"/>
<evidence type="ECO:0000259" key="1">
    <source>
        <dbReference type="Pfam" id="PF19192"/>
    </source>
</evidence>
<feature type="domain" description="Response receiver" evidence="1">
    <location>
        <begin position="17"/>
        <end position="157"/>
    </location>
</feature>
<dbReference type="AlphaFoldDB" id="A0A5E6YEE2"/>
<dbReference type="InterPro" id="IPR043834">
    <property type="entry name" value="REC"/>
</dbReference>
<gene>
    <name evidence="2" type="ORF">PS685_00523</name>
</gene>
<dbReference type="RefSeq" id="WP_150628181.1">
    <property type="nucleotide sequence ID" value="NZ_CABVHO010000002.1"/>
</dbReference>
<accession>A0A5E6YEE2</accession>
<reference evidence="2 3" key="1">
    <citation type="submission" date="2019-09" db="EMBL/GenBank/DDBJ databases">
        <authorList>
            <person name="Chandra G."/>
            <person name="Truman W A."/>
        </authorList>
    </citation>
    <scope>NUCLEOTIDE SEQUENCE [LARGE SCALE GENOMIC DNA]</scope>
    <source>
        <strain evidence="2">PS685</strain>
    </source>
</reference>
<proteinExistence type="predicted"/>
<dbReference type="Proteomes" id="UP000326437">
    <property type="component" value="Unassembled WGS sequence"/>
</dbReference>
<name>A0A5E6YEE2_PSEFL</name>
<dbReference type="Pfam" id="PF19192">
    <property type="entry name" value="Response_reg_2"/>
    <property type="match status" value="1"/>
</dbReference>
<sequence>MSNVSAEMLKEAFIDPIRFALLLDDDFPTYTQMTAQGASQAFDYKRAGELFTFCRQKGWLCDVDNAAAVTEKFEREKHLNQSDLLVLDFHLEPTKKDDPSKALSILQELARSEHFNLVIIYTGADPVQVVREVSFSLGGGNELSQQDFKDAEVFFEDLDQAVLDDVMQSCNLATIENYLSGRRPNGSSVDLRAALLRAGANVRTHNVLIDYVCAEHFIKTIPESVIHSRLGFRKVEASFTQGNETKWVSQGNLFAVVVHKSENPNVLVERLHSALVEWNPSPLRVLMIHARASLEKAGTVADEKVLDTPRRQAGWLLRILLAKDDAEGRRYIQELYGRLFERLIHSVEGGMIDFGMRLIVRGDLDPVDAAKLMAAAPAAMSNDNIYHALNEHLCSDLNKDMVMTTGVIFRADRNGADSYWLCVSPACDLVPGQNVGGWDGDLHPIRPISAVRLSPVKNSQAIALRLKEATQGRHVFVHIDNVPVALEVADSNSRQMKIETILIANEGVIDDSRFDGFTIGCLDRGPVVQSIVFEVVAVLRADYANRLLAESGYQRSRIGIDFVNLP</sequence>
<dbReference type="EMBL" id="CABVHO010000002">
    <property type="protein sequence ID" value="VVN51059.1"/>
    <property type="molecule type" value="Genomic_DNA"/>
</dbReference>
<evidence type="ECO:0000313" key="2">
    <source>
        <dbReference type="EMBL" id="VVN51059.1"/>
    </source>
</evidence>
<organism evidence="2 3">
    <name type="scientific">Pseudomonas fluorescens</name>
    <dbReference type="NCBI Taxonomy" id="294"/>
    <lineage>
        <taxon>Bacteria</taxon>
        <taxon>Pseudomonadati</taxon>
        <taxon>Pseudomonadota</taxon>
        <taxon>Gammaproteobacteria</taxon>
        <taxon>Pseudomonadales</taxon>
        <taxon>Pseudomonadaceae</taxon>
        <taxon>Pseudomonas</taxon>
    </lineage>
</organism>
<evidence type="ECO:0000313" key="3">
    <source>
        <dbReference type="Proteomes" id="UP000326437"/>
    </source>
</evidence>
<protein>
    <recommendedName>
        <fullName evidence="1">Response receiver domain-containing protein</fullName>
    </recommendedName>
</protein>